<dbReference type="Proteomes" id="UP000253529">
    <property type="component" value="Unassembled WGS sequence"/>
</dbReference>
<reference evidence="1 2" key="1">
    <citation type="submission" date="2018-06" db="EMBL/GenBank/DDBJ databases">
        <title>Genomic Encyclopedia of Type Strains, Phase IV (KMG-IV): sequencing the most valuable type-strain genomes for metagenomic binning, comparative biology and taxonomic classification.</title>
        <authorList>
            <person name="Goeker M."/>
        </authorList>
    </citation>
    <scope>NUCLEOTIDE SEQUENCE [LARGE SCALE GENOMIC DNA]</scope>
    <source>
        <strain evidence="1 2">DSM 24875</strain>
    </source>
</reference>
<comment type="caution">
    <text evidence="1">The sequence shown here is derived from an EMBL/GenBank/DDBJ whole genome shotgun (WGS) entry which is preliminary data.</text>
</comment>
<evidence type="ECO:0000313" key="1">
    <source>
        <dbReference type="EMBL" id="RBP08585.1"/>
    </source>
</evidence>
<dbReference type="InterPro" id="IPR023393">
    <property type="entry name" value="START-like_dom_sf"/>
</dbReference>
<accession>A0A366F4F2</accession>
<evidence type="ECO:0000313" key="2">
    <source>
        <dbReference type="Proteomes" id="UP000253529"/>
    </source>
</evidence>
<gene>
    <name evidence="1" type="ORF">DFR50_12567</name>
</gene>
<dbReference type="EMBL" id="QNRK01000025">
    <property type="protein sequence ID" value="RBP08585.1"/>
    <property type="molecule type" value="Genomic_DNA"/>
</dbReference>
<name>A0A366F4F2_9HYPH</name>
<keyword evidence="2" id="KW-1185">Reference proteome</keyword>
<evidence type="ECO:0008006" key="3">
    <source>
        <dbReference type="Google" id="ProtNLM"/>
    </source>
</evidence>
<proteinExistence type="predicted"/>
<dbReference type="AlphaFoldDB" id="A0A366F4F2"/>
<organism evidence="1 2">
    <name type="scientific">Roseiarcus fermentans</name>
    <dbReference type="NCBI Taxonomy" id="1473586"/>
    <lineage>
        <taxon>Bacteria</taxon>
        <taxon>Pseudomonadati</taxon>
        <taxon>Pseudomonadota</taxon>
        <taxon>Alphaproteobacteria</taxon>
        <taxon>Hyphomicrobiales</taxon>
        <taxon>Roseiarcaceae</taxon>
        <taxon>Roseiarcus</taxon>
    </lineage>
</organism>
<sequence>MVQTLFGRIHFARRRRLTGRREFRFKTLGYSFEPEVVTFDPYSMLVWSANGPAGTSGAHPWYIEPTQNGCTVITEEAQKGLLLLILARRVRSELLASHEDWVQSLKRLAESGQSVQTL</sequence>
<dbReference type="Gene3D" id="3.30.530.20">
    <property type="match status" value="1"/>
</dbReference>
<dbReference type="SUPFAM" id="SSF55961">
    <property type="entry name" value="Bet v1-like"/>
    <property type="match status" value="1"/>
</dbReference>
<protein>
    <recommendedName>
        <fullName evidence="3">ATPase</fullName>
    </recommendedName>
</protein>